<feature type="region of interest" description="Disordered" evidence="7">
    <location>
        <begin position="384"/>
        <end position="439"/>
    </location>
</feature>
<dbReference type="Pfam" id="PF03106">
    <property type="entry name" value="WRKY"/>
    <property type="match status" value="2"/>
</dbReference>
<dbReference type="InterPro" id="IPR003657">
    <property type="entry name" value="WRKY_dom"/>
</dbReference>
<dbReference type="InterPro" id="IPR036576">
    <property type="entry name" value="WRKY_dom_sf"/>
</dbReference>
<feature type="region of interest" description="Disordered" evidence="7">
    <location>
        <begin position="39"/>
        <end position="65"/>
    </location>
</feature>
<feature type="compositionally biased region" description="Polar residues" evidence="7">
    <location>
        <begin position="218"/>
        <end position="234"/>
    </location>
</feature>
<protein>
    <recommendedName>
        <fullName evidence="8">WRKY domain-containing protein</fullName>
    </recommendedName>
</protein>
<keyword evidence="2" id="KW-0677">Repeat</keyword>
<dbReference type="GO" id="GO:0003677">
    <property type="term" value="F:DNA binding"/>
    <property type="evidence" value="ECO:0007669"/>
    <property type="project" value="UniProtKB-KW"/>
</dbReference>
<gene>
    <name evidence="9" type="ORF">M5K25_026880</name>
</gene>
<dbReference type="FunFam" id="2.20.25.80:FF:000006">
    <property type="entry name" value="WRKY transcription factor"/>
    <property type="match status" value="1"/>
</dbReference>
<dbReference type="EMBL" id="JANQDX010000019">
    <property type="protein sequence ID" value="KAL0904736.1"/>
    <property type="molecule type" value="Genomic_DNA"/>
</dbReference>
<feature type="compositionally biased region" description="Polar residues" evidence="7">
    <location>
        <begin position="40"/>
        <end position="50"/>
    </location>
</feature>
<feature type="region of interest" description="Disordered" evidence="7">
    <location>
        <begin position="75"/>
        <end position="94"/>
    </location>
</feature>
<keyword evidence="5" id="KW-0804">Transcription</keyword>
<keyword evidence="4" id="KW-0238">DNA-binding</keyword>
<dbReference type="PANTHER" id="PTHR31221:SF338">
    <property type="entry name" value="OS08G0499300 PROTEIN"/>
    <property type="match status" value="1"/>
</dbReference>
<evidence type="ECO:0000313" key="10">
    <source>
        <dbReference type="Proteomes" id="UP001552299"/>
    </source>
</evidence>
<dbReference type="SUPFAM" id="SSF118290">
    <property type="entry name" value="WRKY DNA-binding domain"/>
    <property type="match status" value="2"/>
</dbReference>
<proteinExistence type="predicted"/>
<dbReference type="GO" id="GO:0005634">
    <property type="term" value="C:nucleus"/>
    <property type="evidence" value="ECO:0007669"/>
    <property type="project" value="UniProtKB-SubCell"/>
</dbReference>
<keyword evidence="6" id="KW-0539">Nucleus</keyword>
<comment type="subcellular location">
    <subcellularLocation>
        <location evidence="1">Nucleus</location>
    </subcellularLocation>
</comment>
<feature type="compositionally biased region" description="Low complexity" evidence="7">
    <location>
        <begin position="241"/>
        <end position="251"/>
    </location>
</feature>
<name>A0ABD0TYF1_DENTH</name>
<reference evidence="9 10" key="1">
    <citation type="journal article" date="2024" name="Plant Biotechnol. J.">
        <title>Dendrobium thyrsiflorum genome and its molecular insights into genes involved in important horticultural traits.</title>
        <authorList>
            <person name="Chen B."/>
            <person name="Wang J.Y."/>
            <person name="Zheng P.J."/>
            <person name="Li K.L."/>
            <person name="Liang Y.M."/>
            <person name="Chen X.F."/>
            <person name="Zhang C."/>
            <person name="Zhao X."/>
            <person name="He X."/>
            <person name="Zhang G.Q."/>
            <person name="Liu Z.J."/>
            <person name="Xu Q."/>
        </authorList>
    </citation>
    <scope>NUCLEOTIDE SEQUENCE [LARGE SCALE GENOMIC DNA]</scope>
    <source>
        <strain evidence="9">GZMU011</strain>
    </source>
</reference>
<evidence type="ECO:0000256" key="5">
    <source>
        <dbReference type="ARBA" id="ARBA00023163"/>
    </source>
</evidence>
<evidence type="ECO:0000256" key="2">
    <source>
        <dbReference type="ARBA" id="ARBA00022737"/>
    </source>
</evidence>
<evidence type="ECO:0000313" key="9">
    <source>
        <dbReference type="EMBL" id="KAL0904736.1"/>
    </source>
</evidence>
<feature type="domain" description="WRKY" evidence="8">
    <location>
        <begin position="466"/>
        <end position="531"/>
    </location>
</feature>
<evidence type="ECO:0000256" key="3">
    <source>
        <dbReference type="ARBA" id="ARBA00023015"/>
    </source>
</evidence>
<evidence type="ECO:0000256" key="1">
    <source>
        <dbReference type="ARBA" id="ARBA00004123"/>
    </source>
</evidence>
<feature type="compositionally biased region" description="Polar residues" evidence="7">
    <location>
        <begin position="82"/>
        <end position="94"/>
    </location>
</feature>
<dbReference type="AlphaFoldDB" id="A0ABD0TYF1"/>
<dbReference type="Proteomes" id="UP001552299">
    <property type="component" value="Unassembled WGS sequence"/>
</dbReference>
<evidence type="ECO:0000256" key="6">
    <source>
        <dbReference type="ARBA" id="ARBA00023242"/>
    </source>
</evidence>
<dbReference type="Gene3D" id="2.20.25.80">
    <property type="entry name" value="WRKY domain"/>
    <property type="match status" value="2"/>
</dbReference>
<organism evidence="9 10">
    <name type="scientific">Dendrobium thyrsiflorum</name>
    <name type="common">Pinecone-like raceme dendrobium</name>
    <name type="synonym">Orchid</name>
    <dbReference type="NCBI Taxonomy" id="117978"/>
    <lineage>
        <taxon>Eukaryota</taxon>
        <taxon>Viridiplantae</taxon>
        <taxon>Streptophyta</taxon>
        <taxon>Embryophyta</taxon>
        <taxon>Tracheophyta</taxon>
        <taxon>Spermatophyta</taxon>
        <taxon>Magnoliopsida</taxon>
        <taxon>Liliopsida</taxon>
        <taxon>Asparagales</taxon>
        <taxon>Orchidaceae</taxon>
        <taxon>Epidendroideae</taxon>
        <taxon>Malaxideae</taxon>
        <taxon>Dendrobiinae</taxon>
        <taxon>Dendrobium</taxon>
    </lineage>
</organism>
<feature type="region of interest" description="Disordered" evidence="7">
    <location>
        <begin position="218"/>
        <end position="286"/>
    </location>
</feature>
<sequence length="684" mass="74166">MAGMDDNVPMIGDWFPSNVSPKTLFSDFTAKEYGSMFISDDSSQKTNDGSLSEPRKPGVVVNDSNQDCETGIQVSEEHSKELNSSNVPKSSTRGALSKRIAGRAGFGNLTLDTSLISKTSFVSPSTNDRSPLITIPPGLSPTMLLGSPNLVSNFLLHTYFQTEPFPTTGKMDFIECDNITAAINGEIIDHATEDVDPTSSSFKLPLLYFSCAESTPALSIHPQQPNPQDGFSTLSKEKGSSDTLNSNLNSNHGPILDDPQEGDSGPKGEYTSASLGTPTEDGYNWRKYGQKQVKGSEYPRSYYKCTHPNCEVKKKVERSQDGHATEIIYKGLHNHLKSSAHCKSSIPLSHSENDLQIDGLEQNDGKQDELDANQYASVPIEQCEQSNPVQSHDGPYSETPDGVDASSFFLNDDEDEQETHGSASPDGDSDGDETESKRRKLDACALEMNAASRAVREARVVVQTTSEIDILDDGYRWRKYGQKVVKGNPNPRSYYKCTNPGCRVRKHVERASHDLKSVITTYEGKHSHVAPAARTSNQASSSVASSITTAASPSSCLLQKKAEPARMTDCLGRFDTPAPLGSFGLPSRDQQLGSAVPNFSYARAHQGFNPNVAMAGLANMASFKMSVLPPLPAYMSQHHLGSGVGYVVQKVMVKEEPAANSRPPVPGNLSVYHSLSRMPLGPEL</sequence>
<dbReference type="PROSITE" id="PS50811">
    <property type="entry name" value="WRKY"/>
    <property type="match status" value="2"/>
</dbReference>
<evidence type="ECO:0000256" key="4">
    <source>
        <dbReference type="ARBA" id="ARBA00023125"/>
    </source>
</evidence>
<dbReference type="InterPro" id="IPR044810">
    <property type="entry name" value="WRKY_plant"/>
</dbReference>
<keyword evidence="3" id="KW-0805">Transcription regulation</keyword>
<evidence type="ECO:0000259" key="8">
    <source>
        <dbReference type="PROSITE" id="PS50811"/>
    </source>
</evidence>
<accession>A0ABD0TYF1</accession>
<feature type="domain" description="WRKY" evidence="8">
    <location>
        <begin position="274"/>
        <end position="338"/>
    </location>
</feature>
<comment type="caution">
    <text evidence="9">The sequence shown here is derived from an EMBL/GenBank/DDBJ whole genome shotgun (WGS) entry which is preliminary data.</text>
</comment>
<dbReference type="PANTHER" id="PTHR31221">
    <property type="entry name" value="WRKY TRANSCRIPTION FACTOR PROTEIN 1-RELATED"/>
    <property type="match status" value="1"/>
</dbReference>
<dbReference type="SMART" id="SM00774">
    <property type="entry name" value="WRKY"/>
    <property type="match status" value="2"/>
</dbReference>
<dbReference type="FunFam" id="2.20.25.80:FF:000001">
    <property type="entry name" value="WRKY transcription factor 33"/>
    <property type="match status" value="1"/>
</dbReference>
<evidence type="ECO:0000256" key="7">
    <source>
        <dbReference type="SAM" id="MobiDB-lite"/>
    </source>
</evidence>
<keyword evidence="10" id="KW-1185">Reference proteome</keyword>